<reference evidence="3" key="1">
    <citation type="journal article" date="2019" name="Int. J. Syst. Evol. Microbiol.">
        <title>The Global Catalogue of Microorganisms (GCM) 10K type strain sequencing project: providing services to taxonomists for standard genome sequencing and annotation.</title>
        <authorList>
            <consortium name="The Broad Institute Genomics Platform"/>
            <consortium name="The Broad Institute Genome Sequencing Center for Infectious Disease"/>
            <person name="Wu L."/>
            <person name="Ma J."/>
        </authorList>
    </citation>
    <scope>NUCLEOTIDE SEQUENCE [LARGE SCALE GENOMIC DNA]</scope>
    <source>
        <strain evidence="3">WYCCWR 12678</strain>
    </source>
</reference>
<protein>
    <submittedName>
        <fullName evidence="2">DUF6431 domain-containing protein</fullName>
    </submittedName>
</protein>
<dbReference type="Pfam" id="PF20020">
    <property type="entry name" value="DUF6431"/>
    <property type="match status" value="1"/>
</dbReference>
<gene>
    <name evidence="2" type="ORF">ACFO8Q_23935</name>
</gene>
<dbReference type="EMBL" id="JBHSHC010000162">
    <property type="protein sequence ID" value="MFC4770333.1"/>
    <property type="molecule type" value="Genomic_DNA"/>
</dbReference>
<dbReference type="InterPro" id="IPR045536">
    <property type="entry name" value="DUF6431"/>
</dbReference>
<evidence type="ECO:0000313" key="3">
    <source>
        <dbReference type="Proteomes" id="UP001596002"/>
    </source>
</evidence>
<accession>A0ABV9Q916</accession>
<evidence type="ECO:0000313" key="2">
    <source>
        <dbReference type="EMBL" id="MFC4770333.1"/>
    </source>
</evidence>
<comment type="caution">
    <text evidence="2">The sequence shown here is derived from an EMBL/GenBank/DDBJ whole genome shotgun (WGS) entry which is preliminary data.</text>
</comment>
<proteinExistence type="predicted"/>
<dbReference type="Proteomes" id="UP001596002">
    <property type="component" value="Unassembled WGS sequence"/>
</dbReference>
<keyword evidence="3" id="KW-1185">Reference proteome</keyword>
<evidence type="ECO:0000259" key="1">
    <source>
        <dbReference type="Pfam" id="PF20020"/>
    </source>
</evidence>
<feature type="domain" description="DUF6431" evidence="1">
    <location>
        <begin position="20"/>
        <end position="101"/>
    </location>
</feature>
<organism evidence="2 3">
    <name type="scientific">Effusibacillus consociatus</name>
    <dbReference type="NCBI Taxonomy" id="1117041"/>
    <lineage>
        <taxon>Bacteria</taxon>
        <taxon>Bacillati</taxon>
        <taxon>Bacillota</taxon>
        <taxon>Bacilli</taxon>
        <taxon>Bacillales</taxon>
        <taxon>Alicyclobacillaceae</taxon>
        <taxon>Effusibacillus</taxon>
    </lineage>
</organism>
<name>A0ABV9Q916_9BACL</name>
<sequence>MSWLRRAPVFLVRCAEVVPCSCCGDELVVIGSRRRKLVNSYGESRQLIIRRLRCLQCLRIHHELPDCIVPYKRYESECIEQVVSKSEAPSVAADDSTLQRWRRWFREQAAYLLGCLSSIAIRFHQDPVECLSTSSQSAHHEIGHFVGDAPGWLARIVRPIANANLWVHTRSAFLSIPSLR</sequence>